<evidence type="ECO:0000256" key="2">
    <source>
        <dbReference type="ARBA" id="ARBA00022603"/>
    </source>
</evidence>
<evidence type="ECO:0000256" key="3">
    <source>
        <dbReference type="ARBA" id="ARBA00022679"/>
    </source>
</evidence>
<evidence type="ECO:0000256" key="1">
    <source>
        <dbReference type="ARBA" id="ARBA00007494"/>
    </source>
</evidence>
<feature type="domain" description="SAM-dependent MTase RsmB/NOP-type" evidence="7">
    <location>
        <begin position="146"/>
        <end position="422"/>
    </location>
</feature>
<feature type="binding site" evidence="6">
    <location>
        <position position="303"/>
    </location>
    <ligand>
        <name>S-adenosyl-L-methionine</name>
        <dbReference type="ChEBI" id="CHEBI:59789"/>
    </ligand>
</feature>
<dbReference type="Gene3D" id="1.10.940.10">
    <property type="entry name" value="NusB-like"/>
    <property type="match status" value="1"/>
</dbReference>
<evidence type="ECO:0000313" key="9">
    <source>
        <dbReference type="Proteomes" id="UP000677537"/>
    </source>
</evidence>
<comment type="caution">
    <text evidence="8">The sequence shown here is derived from an EMBL/GenBank/DDBJ whole genome shotgun (WGS) entry which is preliminary data.</text>
</comment>
<comment type="similarity">
    <text evidence="1 6">Belongs to the class I-like SAM-binding methyltransferase superfamily. RsmB/NOP family.</text>
</comment>
<dbReference type="InterPro" id="IPR001678">
    <property type="entry name" value="MeTrfase_RsmB-F_NOP2_dom"/>
</dbReference>
<dbReference type="PROSITE" id="PS01153">
    <property type="entry name" value="NOL1_NOP2_SUN"/>
    <property type="match status" value="1"/>
</dbReference>
<feature type="active site" description="Nucleophile" evidence="6">
    <location>
        <position position="356"/>
    </location>
</feature>
<accession>A0A940MTV5</accession>
<dbReference type="InterPro" id="IPR006027">
    <property type="entry name" value="NusB_RsmB_TIM44"/>
</dbReference>
<keyword evidence="2 6" id="KW-0489">Methyltransferase</keyword>
<feature type="binding site" evidence="6">
    <location>
        <position position="259"/>
    </location>
    <ligand>
        <name>S-adenosyl-L-methionine</name>
        <dbReference type="ChEBI" id="CHEBI:59789"/>
    </ligand>
</feature>
<dbReference type="PRINTS" id="PR02008">
    <property type="entry name" value="RCMTFAMILY"/>
</dbReference>
<dbReference type="GO" id="GO:0006355">
    <property type="term" value="P:regulation of DNA-templated transcription"/>
    <property type="evidence" value="ECO:0007669"/>
    <property type="project" value="InterPro"/>
</dbReference>
<gene>
    <name evidence="8" type="ORF">J5Y10_00050</name>
</gene>
<dbReference type="InterPro" id="IPR018314">
    <property type="entry name" value="RsmB/NOL1/NOP2-like_CS"/>
</dbReference>
<dbReference type="Pfam" id="PF01029">
    <property type="entry name" value="NusB"/>
    <property type="match status" value="1"/>
</dbReference>
<protein>
    <submittedName>
        <fullName evidence="8">rRNA cytosine-C5-methylase</fullName>
    </submittedName>
</protein>
<dbReference type="PANTHER" id="PTHR22807:SF61">
    <property type="entry name" value="NOL1_NOP2_SUN FAMILY PROTEIN _ ANTITERMINATION NUSB DOMAIN-CONTAINING PROTEIN"/>
    <property type="match status" value="1"/>
</dbReference>
<dbReference type="InterPro" id="IPR049560">
    <property type="entry name" value="MeTrfase_RsmB-F_NOP2_cat"/>
</dbReference>
<keyword evidence="9" id="KW-1185">Reference proteome</keyword>
<dbReference type="Pfam" id="PF01189">
    <property type="entry name" value="Methyltr_RsmB-F"/>
    <property type="match status" value="1"/>
</dbReference>
<feature type="binding site" evidence="6">
    <location>
        <position position="285"/>
    </location>
    <ligand>
        <name>S-adenosyl-L-methionine</name>
        <dbReference type="ChEBI" id="CHEBI:59789"/>
    </ligand>
</feature>
<dbReference type="GO" id="GO:0001510">
    <property type="term" value="P:RNA methylation"/>
    <property type="evidence" value="ECO:0007669"/>
    <property type="project" value="InterPro"/>
</dbReference>
<evidence type="ECO:0000256" key="5">
    <source>
        <dbReference type="ARBA" id="ARBA00022884"/>
    </source>
</evidence>
<evidence type="ECO:0000259" key="7">
    <source>
        <dbReference type="PROSITE" id="PS51686"/>
    </source>
</evidence>
<dbReference type="SUPFAM" id="SSF48013">
    <property type="entry name" value="NusB-like"/>
    <property type="match status" value="1"/>
</dbReference>
<dbReference type="CDD" id="cd02440">
    <property type="entry name" value="AdoMet_MTases"/>
    <property type="match status" value="1"/>
</dbReference>
<proteinExistence type="inferred from homology"/>
<sequence length="422" mass="44082">MRQAAGSMPSNPTRSAAFALVTAVLERRRALDEALDALPGSLQPRDRAAAHRIAAAVLRRLGSLDAVLEPYLRREPSPPATQALRIGAAELLLLGTPAHAAVAEAVALAPRPFAGLVNAVLRKVAAEGPAALEGLDAARLDTPIWLWSAWHAAYGPKVRAIAEAHTRPAPLDLSLLPGVAAPEGAEILPNGTARMAPGTRITDIPGFAEGGFWAQDAAASLPARLLAPSVGQRVADLCAAPGGKTAQLVAAGAKVTAVEKDPHRASRLRENLARLKLDAELVVADAIPWAAEHRGAFDAVLLDAPCTATGTIRRHPEVPLLRRPKDVPKLAATQAALIEAAAGLLAPGGRLVVATCSLQPEEGEAHLARTAALGLVPDPVRPEEVPGLEEAITAQGALRTRPDLWADKGGMDGFFISRFRRD</sequence>
<organism evidence="8 9">
    <name type="scientific">Roseomonas indoligenes</name>
    <dbReference type="NCBI Taxonomy" id="2820811"/>
    <lineage>
        <taxon>Bacteria</taxon>
        <taxon>Pseudomonadati</taxon>
        <taxon>Pseudomonadota</taxon>
        <taxon>Alphaproteobacteria</taxon>
        <taxon>Acetobacterales</taxon>
        <taxon>Roseomonadaceae</taxon>
        <taxon>Roseomonas</taxon>
    </lineage>
</organism>
<evidence type="ECO:0000256" key="6">
    <source>
        <dbReference type="PROSITE-ProRule" id="PRU01023"/>
    </source>
</evidence>
<dbReference type="AlphaFoldDB" id="A0A940MTV5"/>
<dbReference type="InterPro" id="IPR029063">
    <property type="entry name" value="SAM-dependent_MTases_sf"/>
</dbReference>
<dbReference type="PROSITE" id="PS51686">
    <property type="entry name" value="SAM_MT_RSMB_NOP"/>
    <property type="match status" value="1"/>
</dbReference>
<dbReference type="Proteomes" id="UP000677537">
    <property type="component" value="Unassembled WGS sequence"/>
</dbReference>
<keyword evidence="3 6" id="KW-0808">Transferase</keyword>
<dbReference type="Gene3D" id="3.40.50.150">
    <property type="entry name" value="Vaccinia Virus protein VP39"/>
    <property type="match status" value="1"/>
</dbReference>
<evidence type="ECO:0000256" key="4">
    <source>
        <dbReference type="ARBA" id="ARBA00022691"/>
    </source>
</evidence>
<dbReference type="InterPro" id="IPR035926">
    <property type="entry name" value="NusB-like_sf"/>
</dbReference>
<keyword evidence="4 6" id="KW-0949">S-adenosyl-L-methionine</keyword>
<reference evidence="8" key="1">
    <citation type="submission" date="2021-03" db="EMBL/GenBank/DDBJ databases">
        <authorList>
            <person name="So Y."/>
        </authorList>
    </citation>
    <scope>NUCLEOTIDE SEQUENCE</scope>
    <source>
        <strain evidence="8">SG15</strain>
    </source>
</reference>
<dbReference type="SUPFAM" id="SSF53335">
    <property type="entry name" value="S-adenosyl-L-methionine-dependent methyltransferases"/>
    <property type="match status" value="1"/>
</dbReference>
<dbReference type="InterPro" id="IPR023267">
    <property type="entry name" value="RCMT"/>
</dbReference>
<feature type="binding site" evidence="6">
    <location>
        <begin position="238"/>
        <end position="244"/>
    </location>
    <ligand>
        <name>S-adenosyl-L-methionine</name>
        <dbReference type="ChEBI" id="CHEBI:59789"/>
    </ligand>
</feature>
<dbReference type="GO" id="GO:0008173">
    <property type="term" value="F:RNA methyltransferase activity"/>
    <property type="evidence" value="ECO:0007669"/>
    <property type="project" value="InterPro"/>
</dbReference>
<dbReference type="EMBL" id="JAGIZA010000001">
    <property type="protein sequence ID" value="MBP0491162.1"/>
    <property type="molecule type" value="Genomic_DNA"/>
</dbReference>
<dbReference type="GO" id="GO:0003723">
    <property type="term" value="F:RNA binding"/>
    <property type="evidence" value="ECO:0007669"/>
    <property type="project" value="UniProtKB-UniRule"/>
</dbReference>
<name>A0A940MTV5_9PROT</name>
<evidence type="ECO:0000313" key="8">
    <source>
        <dbReference type="EMBL" id="MBP0491162.1"/>
    </source>
</evidence>
<dbReference type="PANTHER" id="PTHR22807">
    <property type="entry name" value="NOP2 YEAST -RELATED NOL1/NOP2/FMU SUN DOMAIN-CONTAINING"/>
    <property type="match status" value="1"/>
</dbReference>
<keyword evidence="5 6" id="KW-0694">RNA-binding</keyword>